<evidence type="ECO:0000256" key="15">
    <source>
        <dbReference type="HAMAP-Rule" id="MF_01485"/>
    </source>
</evidence>
<gene>
    <name evidence="15" type="primary">recB</name>
    <name evidence="20" type="ORF">E8K88_14345</name>
</gene>
<feature type="binding site" evidence="15">
    <location>
        <position position="1263"/>
    </location>
    <ligand>
        <name>Mg(2+)</name>
        <dbReference type="ChEBI" id="CHEBI:18420"/>
    </ligand>
</feature>
<comment type="domain">
    <text evidence="15">The N-terminal DNA-binding domain is a ssDNA-dependent ATPase and has ATP-dependent 3'-5' helicase function. This domain interacts with RecC.</text>
</comment>
<dbReference type="Proteomes" id="UP000306236">
    <property type="component" value="Unassembled WGS sequence"/>
</dbReference>
<dbReference type="PROSITE" id="PS51217">
    <property type="entry name" value="UVRD_HELICASE_CTER"/>
    <property type="match status" value="1"/>
</dbReference>
<dbReference type="InterPro" id="IPR027417">
    <property type="entry name" value="P-loop_NTPase"/>
</dbReference>
<keyword evidence="9 15" id="KW-0460">Magnesium</keyword>
<keyword evidence="21" id="KW-1185">Reference proteome</keyword>
<comment type="similarity">
    <text evidence="15">Belongs to the helicase family. UvrD subfamily.</text>
</comment>
<protein>
    <recommendedName>
        <fullName evidence="15">RecBCD enzyme subunit RecB</fullName>
        <ecNumber evidence="15">3.1.11.5</ecNumber>
        <ecNumber evidence="15">5.6.2.4</ecNumber>
    </recommendedName>
    <alternativeName>
        <fullName evidence="15">DNA 3'-5' helicase subunit RecB</fullName>
    </alternativeName>
    <alternativeName>
        <fullName evidence="15">Exonuclease V subunit RecB</fullName>
        <shortName evidence="15">ExoV subunit RecB</shortName>
    </alternativeName>
    <alternativeName>
        <fullName evidence="15">Helicase/nuclease RecBCD subunit RecB</fullName>
    </alternativeName>
</protein>
<evidence type="ECO:0000256" key="16">
    <source>
        <dbReference type="PROSITE-ProRule" id="PRU00560"/>
    </source>
</evidence>
<evidence type="ECO:0000256" key="1">
    <source>
        <dbReference type="ARBA" id="ARBA00022722"/>
    </source>
</evidence>
<dbReference type="PANTHER" id="PTHR11070:SF23">
    <property type="entry name" value="RECBCD ENZYME SUBUNIT RECB"/>
    <property type="match status" value="1"/>
</dbReference>
<dbReference type="PANTHER" id="PTHR11070">
    <property type="entry name" value="UVRD / RECB / PCRA DNA HELICASE FAMILY MEMBER"/>
    <property type="match status" value="1"/>
</dbReference>
<dbReference type="GO" id="GO:0016887">
    <property type="term" value="F:ATP hydrolysis activity"/>
    <property type="evidence" value="ECO:0007669"/>
    <property type="project" value="RHEA"/>
</dbReference>
<dbReference type="Gene3D" id="1.10.486.10">
    <property type="entry name" value="PCRA, domain 4"/>
    <property type="match status" value="1"/>
</dbReference>
<evidence type="ECO:0000313" key="21">
    <source>
        <dbReference type="Proteomes" id="UP000306236"/>
    </source>
</evidence>
<evidence type="ECO:0000256" key="4">
    <source>
        <dbReference type="ARBA" id="ARBA00022763"/>
    </source>
</evidence>
<name>A0A4S5BHT7_9BURK</name>
<dbReference type="InterPro" id="IPR038726">
    <property type="entry name" value="PDDEXK_AddAB-type"/>
</dbReference>
<feature type="region of interest" description="Nuclease activity, interacts with RecD and RecA" evidence="15">
    <location>
        <begin position="1013"/>
        <end position="1378"/>
    </location>
</feature>
<dbReference type="GO" id="GO:0009338">
    <property type="term" value="C:exodeoxyribonuclease V complex"/>
    <property type="evidence" value="ECO:0007669"/>
    <property type="project" value="TreeGrafter"/>
</dbReference>
<dbReference type="SUPFAM" id="SSF52540">
    <property type="entry name" value="P-loop containing nucleoside triphosphate hydrolases"/>
    <property type="match status" value="1"/>
</dbReference>
<evidence type="ECO:0000256" key="2">
    <source>
        <dbReference type="ARBA" id="ARBA00022723"/>
    </source>
</evidence>
<evidence type="ECO:0000256" key="9">
    <source>
        <dbReference type="ARBA" id="ARBA00022842"/>
    </source>
</evidence>
<evidence type="ECO:0000256" key="11">
    <source>
        <dbReference type="ARBA" id="ARBA00023204"/>
    </source>
</evidence>
<evidence type="ECO:0000256" key="8">
    <source>
        <dbReference type="ARBA" id="ARBA00022840"/>
    </source>
</evidence>
<dbReference type="InterPro" id="IPR004586">
    <property type="entry name" value="RecB"/>
</dbReference>
<feature type="binding site" evidence="16">
    <location>
        <begin position="31"/>
        <end position="38"/>
    </location>
    <ligand>
        <name>ATP</name>
        <dbReference type="ChEBI" id="CHEBI:30616"/>
    </ligand>
</feature>
<evidence type="ECO:0000256" key="13">
    <source>
        <dbReference type="ARBA" id="ARBA00034617"/>
    </source>
</evidence>
<dbReference type="InterPro" id="IPR000212">
    <property type="entry name" value="DNA_helicase_UvrD/REP"/>
</dbReference>
<comment type="domain">
    <text evidence="15">The C-terminal domain has nuclease activity and interacts with RecD. It interacts with RecA, facilitating its loading onto ssDNA.</text>
</comment>
<dbReference type="GO" id="GO:0043138">
    <property type="term" value="F:3'-5' DNA helicase activity"/>
    <property type="evidence" value="ECO:0007669"/>
    <property type="project" value="UniProtKB-UniRule"/>
</dbReference>
<keyword evidence="10 15" id="KW-0238">DNA-binding</keyword>
<feature type="binding site" evidence="15">
    <location>
        <position position="1276"/>
    </location>
    <ligand>
        <name>Mg(2+)</name>
        <dbReference type="ChEBI" id="CHEBI:18420"/>
    </ligand>
</feature>
<keyword evidence="3 15" id="KW-0547">Nucleotide-binding</keyword>
<dbReference type="InterPro" id="IPR014016">
    <property type="entry name" value="UvrD-like_ATP-bd"/>
</dbReference>
<dbReference type="InterPro" id="IPR014017">
    <property type="entry name" value="DNA_helicase_UvrD-like_C"/>
</dbReference>
<comment type="function">
    <text evidence="15">A helicase/nuclease that prepares dsDNA breaks (DSB) for recombinational DNA repair. Binds to DSBs and unwinds DNA via a highly rapid and processive ATP-dependent bidirectional helicase activity. Unwinds dsDNA until it encounters a Chi (crossover hotspot instigator) sequence from the 3' direction. Cuts ssDNA a few nucleotides 3' to the Chi site. The properties and activities of the enzyme are changed at Chi. The Chi-altered holoenzyme produces a long 3'-ssDNA overhang and facilitates RecA-binding to the ssDNA for homologous DNA recombination and repair. Holoenzyme degrades any linearized DNA that is unable to undergo homologous recombination. In the holoenzyme this subunit contributes ATPase, 3'-5' helicase, exonuclease activity and loads RecA onto ssDNA.</text>
</comment>
<dbReference type="GO" id="GO:0000724">
    <property type="term" value="P:double-strand break repair via homologous recombination"/>
    <property type="evidence" value="ECO:0007669"/>
    <property type="project" value="UniProtKB-UniRule"/>
</dbReference>
<evidence type="ECO:0000259" key="18">
    <source>
        <dbReference type="PROSITE" id="PS51198"/>
    </source>
</evidence>
<dbReference type="GO" id="GO:0000287">
    <property type="term" value="F:magnesium ion binding"/>
    <property type="evidence" value="ECO:0007669"/>
    <property type="project" value="UniProtKB-UniRule"/>
</dbReference>
<feature type="binding site" evidence="15">
    <location>
        <position position="1134"/>
    </location>
    <ligand>
        <name>Mg(2+)</name>
        <dbReference type="ChEBI" id="CHEBI:18420"/>
    </ligand>
</feature>
<dbReference type="Gene3D" id="1.10.3170.10">
    <property type="entry name" value="Recbcd, chain B, domain 2"/>
    <property type="match status" value="1"/>
</dbReference>
<dbReference type="SUPFAM" id="SSF52980">
    <property type="entry name" value="Restriction endonuclease-like"/>
    <property type="match status" value="1"/>
</dbReference>
<reference evidence="20 21" key="1">
    <citation type="submission" date="2019-04" db="EMBL/GenBank/DDBJ databases">
        <title>Lampropedia sp YIM MLB12 draf genome.</title>
        <authorList>
            <person name="Wang Y.-X."/>
        </authorList>
    </citation>
    <scope>NUCLEOTIDE SEQUENCE [LARGE SCALE GENOMIC DNA]</scope>
    <source>
        <strain evidence="20 21">YIM MLB12</strain>
    </source>
</reference>
<evidence type="ECO:0000256" key="7">
    <source>
        <dbReference type="ARBA" id="ARBA00022839"/>
    </source>
</evidence>
<evidence type="ECO:0000259" key="19">
    <source>
        <dbReference type="PROSITE" id="PS51217"/>
    </source>
</evidence>
<keyword evidence="2 15" id="KW-0479">Metal-binding</keyword>
<dbReference type="GO" id="GO:0005829">
    <property type="term" value="C:cytosol"/>
    <property type="evidence" value="ECO:0007669"/>
    <property type="project" value="TreeGrafter"/>
</dbReference>
<comment type="cofactor">
    <cofactor evidence="15">
        <name>Mg(2+)</name>
        <dbReference type="ChEBI" id="CHEBI:18420"/>
    </cofactor>
    <text evidence="15">Binds 1 Mg(2+) ion per subunit.</text>
</comment>
<organism evidence="20 21">
    <name type="scientific">Lampropedia aestuarii</name>
    <dbReference type="NCBI Taxonomy" id="2562762"/>
    <lineage>
        <taxon>Bacteria</taxon>
        <taxon>Pseudomonadati</taxon>
        <taxon>Pseudomonadota</taxon>
        <taxon>Betaproteobacteria</taxon>
        <taxon>Burkholderiales</taxon>
        <taxon>Comamonadaceae</taxon>
        <taxon>Lampropedia</taxon>
    </lineage>
</organism>
<keyword evidence="11 15" id="KW-0234">DNA repair</keyword>
<comment type="subunit">
    <text evidence="15">Heterotrimer of RecB, RecC and RecD. All subunits contribute to DNA-binding. Interacts with RecA.</text>
</comment>
<evidence type="ECO:0000256" key="12">
    <source>
        <dbReference type="ARBA" id="ARBA00023235"/>
    </source>
</evidence>
<dbReference type="CDD" id="cd22352">
    <property type="entry name" value="RecB_C-like"/>
    <property type="match status" value="1"/>
</dbReference>
<dbReference type="EC" id="5.6.2.4" evidence="15"/>
<evidence type="ECO:0000256" key="14">
    <source>
        <dbReference type="ARBA" id="ARBA00048988"/>
    </source>
</evidence>
<dbReference type="GO" id="GO:0003677">
    <property type="term" value="F:DNA binding"/>
    <property type="evidence" value="ECO:0007669"/>
    <property type="project" value="UniProtKB-UniRule"/>
</dbReference>
<proteinExistence type="inferred from homology"/>
<feature type="domain" description="UvrD-like helicase C-terminal" evidence="19">
    <location>
        <begin position="553"/>
        <end position="843"/>
    </location>
</feature>
<comment type="catalytic activity">
    <reaction evidence="13 15">
        <text>Couples ATP hydrolysis with the unwinding of duplex DNA by translocating in the 3'-5' direction.</text>
        <dbReference type="EC" id="5.6.2.4"/>
    </reaction>
</comment>
<evidence type="ECO:0000313" key="20">
    <source>
        <dbReference type="EMBL" id="THJ31659.1"/>
    </source>
</evidence>
<dbReference type="PROSITE" id="PS51198">
    <property type="entry name" value="UVRD_HELICASE_ATP_BIND"/>
    <property type="match status" value="1"/>
</dbReference>
<evidence type="ECO:0000256" key="5">
    <source>
        <dbReference type="ARBA" id="ARBA00022801"/>
    </source>
</evidence>
<dbReference type="EMBL" id="SSWX01000021">
    <property type="protein sequence ID" value="THJ31659.1"/>
    <property type="molecule type" value="Genomic_DNA"/>
</dbReference>
<comment type="caution">
    <text evidence="20">The sequence shown here is derived from an EMBL/GenBank/DDBJ whole genome shotgun (WGS) entry which is preliminary data.</text>
</comment>
<feature type="region of interest" description="Disordered" evidence="17">
    <location>
        <begin position="865"/>
        <end position="892"/>
    </location>
</feature>
<evidence type="ECO:0000256" key="10">
    <source>
        <dbReference type="ARBA" id="ARBA00023125"/>
    </source>
</evidence>
<comment type="miscellaneous">
    <text evidence="15">In the RecBCD complex, RecB has a slow 3'-5' helicase, an exonuclease activity and loads RecA onto ssDNA, RecD has a fast 5'-3' helicase activity, while RecC stimulates the ATPase and processivity of the RecB helicase and contributes to recognition of the Chi site.</text>
</comment>
<dbReference type="Pfam" id="PF12705">
    <property type="entry name" value="PDDEXK_1"/>
    <property type="match status" value="1"/>
</dbReference>
<comment type="catalytic activity">
    <reaction evidence="14 15">
        <text>ATP + H2O = ADP + phosphate + H(+)</text>
        <dbReference type="Rhea" id="RHEA:13065"/>
        <dbReference type="ChEBI" id="CHEBI:15377"/>
        <dbReference type="ChEBI" id="CHEBI:15378"/>
        <dbReference type="ChEBI" id="CHEBI:30616"/>
        <dbReference type="ChEBI" id="CHEBI:43474"/>
        <dbReference type="ChEBI" id="CHEBI:456216"/>
        <dbReference type="EC" id="5.6.2.4"/>
    </reaction>
</comment>
<dbReference type="Gene3D" id="3.90.320.10">
    <property type="match status" value="1"/>
</dbReference>
<dbReference type="EC" id="3.1.11.5" evidence="15"/>
<dbReference type="HAMAP" id="MF_01485">
    <property type="entry name" value="RecB"/>
    <property type="match status" value="1"/>
</dbReference>
<keyword evidence="6 15" id="KW-0347">Helicase</keyword>
<feature type="active site" description="For nuclease activity" evidence="15">
    <location>
        <position position="1276"/>
    </location>
</feature>
<dbReference type="GO" id="GO:0005524">
    <property type="term" value="F:ATP binding"/>
    <property type="evidence" value="ECO:0007669"/>
    <property type="project" value="UniProtKB-UniRule"/>
</dbReference>
<feature type="region of interest" description="Disordered" evidence="17">
    <location>
        <begin position="223"/>
        <end position="250"/>
    </location>
</feature>
<keyword evidence="1 15" id="KW-0540">Nuclease</keyword>
<feature type="compositionally biased region" description="Gly residues" evidence="17">
    <location>
        <begin position="865"/>
        <end position="877"/>
    </location>
</feature>
<accession>A0A4S5BHT7</accession>
<dbReference type="InterPro" id="IPR011604">
    <property type="entry name" value="PDDEXK-like_dom_sf"/>
</dbReference>
<dbReference type="Gene3D" id="3.40.50.300">
    <property type="entry name" value="P-loop containing nucleotide triphosphate hydrolases"/>
    <property type="match status" value="2"/>
</dbReference>
<sequence length="1378" mass="151356">MPLSNHAFSPLADTPPLALRLPLYGSRLIEASAGTGKTWTIAALYLRLVLGHGAAPALGADLLASASSREPLVPSQILVMTFTRAATQELNARIRERLSEAARFFRGESDDSEADALLHSLRSDYAPGPLRELAAWRLANAADTMDEAAIYTIDAWCNKVLQSYASLTGALQGDELGGDTQTLWQWAALDFWRNQVYPLPLAQLQQVLQLWPDAQRWLDHSHEWQNSQAPALPGDAQTSDAHAGPASAADEANEHLDLQAWLHVQLAQQQAALASLTQDLVPQLAAFEQWLDGQTDKDGDTGKYWSGVKLKPQSYRQWLAAIARWAQQPGATIDGVQDKQLWRLTPEGLLDARTSKAPPLDCAQLPAASARLEQLQQALAALPSIKQGIVSMAVRYTQQRWQQLKSQHGAMDFADLLLRVQQALASEQGATLRQRLLCEYPVAMIDEFQDTSPGQYHVFHDLYRPQDNDPAHALLLIGDPKQSIYGFRGADIYSYLAAKNETVGRHYALDTNFRSTQAVVDAVNYVFEQAEARAGAGAFFFRQAPAAAQPQDAASALAANPLPFIPVKANGLRAFLANAQGQRVPALSLCTQQQAQSSEEGNDWLAQHCAAQIVSWLQTDTLYFQRGQDAAHAADRTPLQPGDIAILVHRRRDAQRMQQALRQRGLSSVYLSDRESVYASAQARDLVVWLQAVAQPTDVALARAALATPLMALTPERLLHMADHEEALDDWLQRLQQWQQVWLKQGVLPMLRQLIHQCGLASQWLAAEDGLGERQLTNVLHIAELLQHASKAHEGEQSLIRFLVQQIHLSEQGAGGMEAEEQTVRLESDAQLIQIVTIHKSKGLEYPVVMLPFGSYMKPVKSGGADWGAGEASGGEADGSDGRDGRSTASSDDERLREDLRLLYVALTRAKHALWVGFAINRRMNSKKGSDLHRSALGYLLCGQAEQAVDDAAWWPLVQAWQANCPDIHARLLPPAPQTQAEIGAELQQKYQPPAMQADWRAAQPYPSGIDQQFAIASFSMLARGASDTKPLAARALQQQAMALAGQAVLTEQAQALSSALAQDAHGEDTPVASGAAFLWQPAARLADDEQTDSVLPTSQGSGTHATLSALAAPPVAAGWHSLAGSSRLGDWMHQALEWLQQEGFPPSPNEALWQRLQRRAQQAGFDAQWPQLQPWLAGILNTDLPLQALVGQGGSAHAPVPLETRRLAEMDQTLAELEFWMPVQQAQAQQLDALCRAYCWPGLARPVLTRRQWHGMVMGFADVVVHSQGRYWVVDYKTNRLGDSAAAYTPEAMRDAVLHHRYDLQAMLYLLALHRLLHNRLPNYQPEQHLGGAMYWFVRGIDHASAGCIHFDTPVAMLLAMDAALRGEAPQPFAATE</sequence>
<dbReference type="GO" id="GO:0008854">
    <property type="term" value="F:exodeoxyribonuclease V activity"/>
    <property type="evidence" value="ECO:0007669"/>
    <property type="project" value="UniProtKB-EC"/>
</dbReference>
<dbReference type="Pfam" id="PF13361">
    <property type="entry name" value="UvrD_C"/>
    <property type="match status" value="1"/>
</dbReference>
<keyword evidence="12 15" id="KW-0413">Isomerase</keyword>
<evidence type="ECO:0000256" key="17">
    <source>
        <dbReference type="SAM" id="MobiDB-lite"/>
    </source>
</evidence>
<keyword evidence="5 15" id="KW-0378">Hydrolase</keyword>
<evidence type="ECO:0000256" key="3">
    <source>
        <dbReference type="ARBA" id="ARBA00022741"/>
    </source>
</evidence>
<comment type="catalytic activity">
    <reaction evidence="15">
        <text>Exonucleolytic cleavage (in the presence of ATP) in either 5'- to 3'- or 3'- to 5'-direction to yield 5'-phosphooligonucleotides.</text>
        <dbReference type="EC" id="3.1.11.5"/>
    </reaction>
</comment>
<dbReference type="OrthoDB" id="5905204at2"/>
<feature type="domain" description="UvrD-like helicase ATP-binding" evidence="18">
    <location>
        <begin position="10"/>
        <end position="516"/>
    </location>
</feature>
<keyword evidence="7 15" id="KW-0269">Exonuclease</keyword>
<feature type="compositionally biased region" description="Basic and acidic residues" evidence="17">
    <location>
        <begin position="880"/>
        <end position="892"/>
    </location>
</feature>
<keyword evidence="4 15" id="KW-0227">DNA damage</keyword>
<keyword evidence="8 15" id="KW-0067">ATP-binding</keyword>
<dbReference type="Pfam" id="PF00580">
    <property type="entry name" value="UvrD-helicase"/>
    <property type="match status" value="1"/>
</dbReference>
<feature type="region of interest" description="DNA-binding and helicase activity, interacts with RecC" evidence="15">
    <location>
        <begin position="1"/>
        <end position="988"/>
    </location>
</feature>
<evidence type="ECO:0000256" key="6">
    <source>
        <dbReference type="ARBA" id="ARBA00022806"/>
    </source>
</evidence>
<dbReference type="InterPro" id="IPR011335">
    <property type="entry name" value="Restrct_endonuc-II-like"/>
</dbReference>